<comment type="caution">
    <text evidence="2">The sequence shown here is derived from an EMBL/GenBank/DDBJ whole genome shotgun (WGS) entry which is preliminary data.</text>
</comment>
<protein>
    <recommendedName>
        <fullName evidence="4">DUF5683 domain-containing protein</fullName>
    </recommendedName>
</protein>
<keyword evidence="1" id="KW-0812">Transmembrane</keyword>
<keyword evidence="3" id="KW-1185">Reference proteome</keyword>
<evidence type="ECO:0000256" key="1">
    <source>
        <dbReference type="SAM" id="Phobius"/>
    </source>
</evidence>
<dbReference type="Proteomes" id="UP000277582">
    <property type="component" value="Unassembled WGS sequence"/>
</dbReference>
<evidence type="ECO:0000313" key="2">
    <source>
        <dbReference type="EMBL" id="RSN73469.1"/>
    </source>
</evidence>
<keyword evidence="1" id="KW-0472">Membrane</keyword>
<sequence>MTPFLIFILGFLYVLILPLKRYDFNEISLMYCDEKYIPGRWETHYSSPSYPGDRDTREERSEWVPPSTKGKVGIILSNQENIELLSYKVGGRGGLRGMIRDAIEQLPPGRLNFLPYDPGKAATGIPVKPAESGFSGKAAVAGILSFIIPGLGQAVARRLLRGLGFFLGAVAWNLIVYIVAPNFATLLGPIYNIFAAYDAYRVFKMRKIEGLEEIARTSEGTYR</sequence>
<feature type="transmembrane region" description="Helical" evidence="1">
    <location>
        <begin position="186"/>
        <end position="203"/>
    </location>
</feature>
<dbReference type="AlphaFoldDB" id="A0A3R9X225"/>
<keyword evidence="1" id="KW-1133">Transmembrane helix</keyword>
<dbReference type="EMBL" id="RCOS01000114">
    <property type="protein sequence ID" value="RSN73469.1"/>
    <property type="molecule type" value="Genomic_DNA"/>
</dbReference>
<reference evidence="2 3" key="1">
    <citation type="submission" date="2018-10" db="EMBL/GenBank/DDBJ databases">
        <title>Co-occurring genomic capacity for anaerobic methane metabolism and dissimilatory sulfite reduction discovered in the Korarchaeota.</title>
        <authorList>
            <person name="Mckay L.J."/>
            <person name="Dlakic M."/>
            <person name="Fields M.W."/>
            <person name="Delmont T.O."/>
            <person name="Eren A.M."/>
            <person name="Jay Z.J."/>
            <person name="Klingelsmith K.B."/>
            <person name="Rusch D.B."/>
            <person name="Inskeep W.P."/>
        </authorList>
    </citation>
    <scope>NUCLEOTIDE SEQUENCE [LARGE SCALE GENOMIC DNA]</scope>
    <source>
        <strain evidence="2 3">MDKW</strain>
    </source>
</reference>
<organism evidence="2 3">
    <name type="scientific">Candidatus Methanodesulfokora washburnensis</name>
    <dbReference type="NCBI Taxonomy" id="2478471"/>
    <lineage>
        <taxon>Archaea</taxon>
        <taxon>Thermoproteota</taxon>
        <taxon>Candidatus Korarchaeia</taxon>
        <taxon>Candidatus Korarchaeia incertae sedis</taxon>
        <taxon>Candidatus Methanodesulfokora</taxon>
    </lineage>
</organism>
<feature type="transmembrane region" description="Helical" evidence="1">
    <location>
        <begin position="138"/>
        <end position="156"/>
    </location>
</feature>
<gene>
    <name evidence="2" type="ORF">D6D85_10285</name>
</gene>
<evidence type="ECO:0000313" key="3">
    <source>
        <dbReference type="Proteomes" id="UP000277582"/>
    </source>
</evidence>
<name>A0A3R9X225_9CREN</name>
<evidence type="ECO:0008006" key="4">
    <source>
        <dbReference type="Google" id="ProtNLM"/>
    </source>
</evidence>
<proteinExistence type="predicted"/>
<accession>A0A3R9X225</accession>